<protein>
    <recommendedName>
        <fullName evidence="7">RING-type domain-containing protein</fullName>
    </recommendedName>
</protein>
<evidence type="ECO:0000256" key="2">
    <source>
        <dbReference type="ARBA" id="ARBA00022771"/>
    </source>
</evidence>
<evidence type="ECO:0000259" key="7">
    <source>
        <dbReference type="PROSITE" id="PS50089"/>
    </source>
</evidence>
<dbReference type="PANTHER" id="PTHR42647">
    <property type="entry name" value="SBP (S-RIBONUCLEASE BINDING PROTEIN) FAMILY PROTEIN"/>
    <property type="match status" value="1"/>
</dbReference>
<reference evidence="8 9" key="1">
    <citation type="journal article" date="2008" name="Science">
        <title>The Physcomitrella genome reveals evolutionary insights into the conquest of land by plants.</title>
        <authorList>
            <person name="Rensing S."/>
            <person name="Lang D."/>
            <person name="Zimmer A."/>
            <person name="Terry A."/>
            <person name="Salamov A."/>
            <person name="Shapiro H."/>
            <person name="Nishiyama T."/>
            <person name="Perroud P.-F."/>
            <person name="Lindquist E."/>
            <person name="Kamisugi Y."/>
            <person name="Tanahashi T."/>
            <person name="Sakakibara K."/>
            <person name="Fujita T."/>
            <person name="Oishi K."/>
            <person name="Shin-I T."/>
            <person name="Kuroki Y."/>
            <person name="Toyoda A."/>
            <person name="Suzuki Y."/>
            <person name="Hashimoto A."/>
            <person name="Yamaguchi K."/>
            <person name="Sugano A."/>
            <person name="Kohara Y."/>
            <person name="Fujiyama A."/>
            <person name="Anterola A."/>
            <person name="Aoki S."/>
            <person name="Ashton N."/>
            <person name="Barbazuk W.B."/>
            <person name="Barker E."/>
            <person name="Bennetzen J."/>
            <person name="Bezanilla M."/>
            <person name="Blankenship R."/>
            <person name="Cho S.H."/>
            <person name="Dutcher S."/>
            <person name="Estelle M."/>
            <person name="Fawcett J.A."/>
            <person name="Gundlach H."/>
            <person name="Hanada K."/>
            <person name="Heyl A."/>
            <person name="Hicks K.A."/>
            <person name="Hugh J."/>
            <person name="Lohr M."/>
            <person name="Mayer K."/>
            <person name="Melkozernov A."/>
            <person name="Murata T."/>
            <person name="Nelson D."/>
            <person name="Pils B."/>
            <person name="Prigge M."/>
            <person name="Reiss B."/>
            <person name="Renner T."/>
            <person name="Rombauts S."/>
            <person name="Rushton P."/>
            <person name="Sanderfoot A."/>
            <person name="Schween G."/>
            <person name="Shiu S.-H."/>
            <person name="Stueber K."/>
            <person name="Theodoulou F.L."/>
            <person name="Tu H."/>
            <person name="Van de Peer Y."/>
            <person name="Verrier P.J."/>
            <person name="Waters E."/>
            <person name="Wood A."/>
            <person name="Yang L."/>
            <person name="Cove D."/>
            <person name="Cuming A."/>
            <person name="Hasebe M."/>
            <person name="Lucas S."/>
            <person name="Mishler D.B."/>
            <person name="Reski R."/>
            <person name="Grigoriev I."/>
            <person name="Quatrano R.S."/>
            <person name="Boore J.L."/>
        </authorList>
    </citation>
    <scope>NUCLEOTIDE SEQUENCE [LARGE SCALE GENOMIC DNA]</scope>
    <source>
        <strain evidence="8 9">cv. Gransden 2004</strain>
    </source>
</reference>
<keyword evidence="5" id="KW-0175">Coiled coil</keyword>
<accession>A0A7I4CVM3</accession>
<sequence>MFLVPPEGKLVITDSHPEQYHLNSKITRVSAVAGLSHGVQSAPVINSNVIYTKAENDLGCNLVNSRKRAREDDDIRVNSRQQQQQMLNMEYHPNHGSVSVPPSTTGVSTGLRLSFEDDRLNSTSSASTSGRDISTSFMAAVGDDLNTHLQQQREEVELFFKLQGEKIRQQLEEKRQRYSRALIGAIEEVVLRKFHEKDLEIEKLKRQNQELVKHAEQLTVETHHWQAKTKATEALVTALRANLQQAQAAVAFSREHSKEGCGDSEADDAASSHHGDAEDMHARTFRENRELREQRTCRSCRCNDVSILLLPCRHLCLCKDCEARLDVCPLCQTLKNASVQVYMS</sequence>
<feature type="coiled-coil region" evidence="5">
    <location>
        <begin position="168"/>
        <end position="221"/>
    </location>
</feature>
<name>A0A7I4CVM3_PHYPA</name>
<evidence type="ECO:0000256" key="1">
    <source>
        <dbReference type="ARBA" id="ARBA00022723"/>
    </source>
</evidence>
<dbReference type="InterPro" id="IPR001841">
    <property type="entry name" value="Znf_RING"/>
</dbReference>
<feature type="region of interest" description="Disordered" evidence="6">
    <location>
        <begin position="258"/>
        <end position="282"/>
    </location>
</feature>
<dbReference type="EMBL" id="ABEU02000025">
    <property type="status" value="NOT_ANNOTATED_CDS"/>
    <property type="molecule type" value="Genomic_DNA"/>
</dbReference>
<feature type="domain" description="RING-type" evidence="7">
    <location>
        <begin position="297"/>
        <end position="332"/>
    </location>
</feature>
<evidence type="ECO:0000256" key="6">
    <source>
        <dbReference type="SAM" id="MobiDB-lite"/>
    </source>
</evidence>
<evidence type="ECO:0000256" key="4">
    <source>
        <dbReference type="PROSITE-ProRule" id="PRU00175"/>
    </source>
</evidence>
<dbReference type="PIRSF" id="PIRSF036836">
    <property type="entry name" value="RNase_bind_SBP1"/>
    <property type="match status" value="1"/>
</dbReference>
<evidence type="ECO:0000313" key="9">
    <source>
        <dbReference type="Proteomes" id="UP000006727"/>
    </source>
</evidence>
<feature type="compositionally biased region" description="Basic and acidic residues" evidence="6">
    <location>
        <begin position="270"/>
        <end position="282"/>
    </location>
</feature>
<keyword evidence="1" id="KW-0479">Metal-binding</keyword>
<dbReference type="GO" id="GO:0008270">
    <property type="term" value="F:zinc ion binding"/>
    <property type="evidence" value="ECO:0007669"/>
    <property type="project" value="UniProtKB-KW"/>
</dbReference>
<organism evidence="8 9">
    <name type="scientific">Physcomitrium patens</name>
    <name type="common">Spreading-leaved earth moss</name>
    <name type="synonym">Physcomitrella patens</name>
    <dbReference type="NCBI Taxonomy" id="3218"/>
    <lineage>
        <taxon>Eukaryota</taxon>
        <taxon>Viridiplantae</taxon>
        <taxon>Streptophyta</taxon>
        <taxon>Embryophyta</taxon>
        <taxon>Bryophyta</taxon>
        <taxon>Bryophytina</taxon>
        <taxon>Bryopsida</taxon>
        <taxon>Funariidae</taxon>
        <taxon>Funariales</taxon>
        <taxon>Funariaceae</taxon>
        <taxon>Physcomitrium</taxon>
    </lineage>
</organism>
<dbReference type="PANTHER" id="PTHR42647:SF72">
    <property type="entry name" value="EF-HAND CALCIUM-BINDING DOMAIN-CONTAINING PROTEIN 4A"/>
    <property type="match status" value="1"/>
</dbReference>
<dbReference type="FunFam" id="1.10.1170.10:FF:000002">
    <property type="entry name" value="Baculoviral IAP repeat containing 7"/>
    <property type="match status" value="1"/>
</dbReference>
<dbReference type="Proteomes" id="UP000006727">
    <property type="component" value="Chromosome 25"/>
</dbReference>
<evidence type="ECO:0000256" key="5">
    <source>
        <dbReference type="SAM" id="Coils"/>
    </source>
</evidence>
<evidence type="ECO:0000256" key="3">
    <source>
        <dbReference type="ARBA" id="ARBA00022833"/>
    </source>
</evidence>
<dbReference type="AlphaFoldDB" id="A0A7I4CVM3"/>
<dbReference type="Gramene" id="Pp3c25_14690V3.2">
    <property type="protein sequence ID" value="Pp3c25_14690V3.2"/>
    <property type="gene ID" value="Pp3c25_14690"/>
</dbReference>
<dbReference type="PROSITE" id="PS50089">
    <property type="entry name" value="ZF_RING_2"/>
    <property type="match status" value="1"/>
</dbReference>
<dbReference type="EnsemblPlants" id="Pp3c25_14690V3.2">
    <property type="protein sequence ID" value="Pp3c25_14690V3.2"/>
    <property type="gene ID" value="Pp3c25_14690"/>
</dbReference>
<proteinExistence type="predicted"/>
<keyword evidence="3" id="KW-0862">Zinc</keyword>
<dbReference type="Pfam" id="PF13920">
    <property type="entry name" value="zf-C3HC4_3"/>
    <property type="match status" value="1"/>
</dbReference>
<keyword evidence="2 4" id="KW-0863">Zinc-finger</keyword>
<dbReference type="FunFam" id="3.30.40.10:FF:000239">
    <property type="entry name" value="probable BOI-related E3 ubiquitin-protein ligase 2"/>
    <property type="match status" value="1"/>
</dbReference>
<gene>
    <name evidence="8" type="primary">LOC112277405</name>
</gene>
<reference evidence="8" key="3">
    <citation type="submission" date="2020-12" db="UniProtKB">
        <authorList>
            <consortium name="EnsemblPlants"/>
        </authorList>
    </citation>
    <scope>IDENTIFICATION</scope>
</reference>
<evidence type="ECO:0000313" key="8">
    <source>
        <dbReference type="EnsemblPlants" id="Pp3c25_14690V3.2"/>
    </source>
</evidence>
<dbReference type="Gene3D" id="3.30.40.10">
    <property type="entry name" value="Zinc/RING finger domain, C3HC4 (zinc finger)"/>
    <property type="match status" value="1"/>
</dbReference>
<reference evidence="8 9" key="2">
    <citation type="journal article" date="2018" name="Plant J.">
        <title>The Physcomitrella patens chromosome-scale assembly reveals moss genome structure and evolution.</title>
        <authorList>
            <person name="Lang D."/>
            <person name="Ullrich K.K."/>
            <person name="Murat F."/>
            <person name="Fuchs J."/>
            <person name="Jenkins J."/>
            <person name="Haas F.B."/>
            <person name="Piednoel M."/>
            <person name="Gundlach H."/>
            <person name="Van Bel M."/>
            <person name="Meyberg R."/>
            <person name="Vives C."/>
            <person name="Morata J."/>
            <person name="Symeonidi A."/>
            <person name="Hiss M."/>
            <person name="Muchero W."/>
            <person name="Kamisugi Y."/>
            <person name="Saleh O."/>
            <person name="Blanc G."/>
            <person name="Decker E.L."/>
            <person name="van Gessel N."/>
            <person name="Grimwood J."/>
            <person name="Hayes R.D."/>
            <person name="Graham S.W."/>
            <person name="Gunter L.E."/>
            <person name="McDaniel S.F."/>
            <person name="Hoernstein S.N.W."/>
            <person name="Larsson A."/>
            <person name="Li F.W."/>
            <person name="Perroud P.F."/>
            <person name="Phillips J."/>
            <person name="Ranjan P."/>
            <person name="Rokshar D.S."/>
            <person name="Rothfels C.J."/>
            <person name="Schneider L."/>
            <person name="Shu S."/>
            <person name="Stevenson D.W."/>
            <person name="Thummler F."/>
            <person name="Tillich M."/>
            <person name="Villarreal Aguilar J.C."/>
            <person name="Widiez T."/>
            <person name="Wong G.K."/>
            <person name="Wymore A."/>
            <person name="Zhang Y."/>
            <person name="Zimmer A.D."/>
            <person name="Quatrano R.S."/>
            <person name="Mayer K.F.X."/>
            <person name="Goodstein D."/>
            <person name="Casacuberta J.M."/>
            <person name="Vandepoele K."/>
            <person name="Reski R."/>
            <person name="Cuming A.C."/>
            <person name="Tuskan G.A."/>
            <person name="Maumus F."/>
            <person name="Salse J."/>
            <person name="Schmutz J."/>
            <person name="Rensing S.A."/>
        </authorList>
    </citation>
    <scope>NUCLEOTIDE SEQUENCE [LARGE SCALE GENOMIC DNA]</scope>
    <source>
        <strain evidence="8 9">cv. Gransden 2004</strain>
    </source>
</reference>
<dbReference type="InterPro" id="IPR013083">
    <property type="entry name" value="Znf_RING/FYVE/PHD"/>
</dbReference>
<keyword evidence="9" id="KW-1185">Reference proteome</keyword>